<name>A0A0J9XEA4_GEOCN</name>
<proteinExistence type="predicted"/>
<evidence type="ECO:0000313" key="3">
    <source>
        <dbReference type="Proteomes" id="UP000242525"/>
    </source>
</evidence>
<reference evidence="2" key="1">
    <citation type="submission" date="2014-03" db="EMBL/GenBank/DDBJ databases">
        <authorList>
            <person name="Casaregola S."/>
        </authorList>
    </citation>
    <scope>NUCLEOTIDE SEQUENCE [LARGE SCALE GENOMIC DNA]</scope>
    <source>
        <strain evidence="2">CLIB 918</strain>
    </source>
</reference>
<protein>
    <submittedName>
        <fullName evidence="2">Uncharacterized protein</fullName>
    </submittedName>
</protein>
<sequence length="188" mass="20246">MVARQNKPSTVKKSDAQTKRNSKSPAIISTSATTVVVQKKGVGTHKLLPASNRKYQVFLAQAAAIANSAAAAAATATAASISAITDASNQTAYLVNEKNKHNSSPDYILQLQLTVLEHEARAVELRHAVGLRRLARANHLRAFENEVVSAGYDSLARRAHEYLAKLEAHGDGQIEEIGKVHNKLLGLY</sequence>
<dbReference type="AlphaFoldDB" id="A0A0J9XEA4"/>
<accession>A0A0J9XEA4</accession>
<evidence type="ECO:0000313" key="2">
    <source>
        <dbReference type="EMBL" id="CDO55643.1"/>
    </source>
</evidence>
<dbReference type="Proteomes" id="UP000242525">
    <property type="component" value="Unassembled WGS sequence"/>
</dbReference>
<feature type="compositionally biased region" description="Polar residues" evidence="1">
    <location>
        <begin position="1"/>
        <end position="11"/>
    </location>
</feature>
<comment type="caution">
    <text evidence="2">The sequence shown here is derived from an EMBL/GenBank/DDBJ whole genome shotgun (WGS) entry which is preliminary data.</text>
</comment>
<dbReference type="EMBL" id="CCBN010000012">
    <property type="protein sequence ID" value="CDO55643.1"/>
    <property type="molecule type" value="Genomic_DNA"/>
</dbReference>
<feature type="region of interest" description="Disordered" evidence="1">
    <location>
        <begin position="1"/>
        <end position="25"/>
    </location>
</feature>
<evidence type="ECO:0000256" key="1">
    <source>
        <dbReference type="SAM" id="MobiDB-lite"/>
    </source>
</evidence>
<gene>
    <name evidence="2" type="ORF">BN980_GECA12s00235g</name>
</gene>
<organism evidence="2 3">
    <name type="scientific">Geotrichum candidum</name>
    <name type="common">Oospora lactis</name>
    <name type="synonym">Dipodascus geotrichum</name>
    <dbReference type="NCBI Taxonomy" id="1173061"/>
    <lineage>
        <taxon>Eukaryota</taxon>
        <taxon>Fungi</taxon>
        <taxon>Dikarya</taxon>
        <taxon>Ascomycota</taxon>
        <taxon>Saccharomycotina</taxon>
        <taxon>Dipodascomycetes</taxon>
        <taxon>Dipodascales</taxon>
        <taxon>Dipodascaceae</taxon>
        <taxon>Geotrichum</taxon>
    </lineage>
</organism>
<keyword evidence="3" id="KW-1185">Reference proteome</keyword>